<feature type="region of interest" description="Disordered" evidence="1">
    <location>
        <begin position="367"/>
        <end position="395"/>
    </location>
</feature>
<sequence length="685" mass="77751">MKAFLIIIMVCNTLAHLPETQSPNVGTVLFTPSDLKKKDWSKSNIALLQARKYLQNVLPSSQFISTINEDYLINLLTYFENSYLAVKREIKNPSLRNMMDVALSDVLGGYLKMWVLPITKYAYYGGTVSLDNSLKIFEAYEDIKRSLKTDGRGWHSPNENLLNTVAINIAPLPKFKKSMANPCNQLAYYEKTDSGMKIPLPFINWNISPPTMFVPLANQSIVPLSSPNSSSTLLNYYSVADNCMKMYQSPASDDFNDRFQTWLKSDVAPHLNDDKLYAAFEGILSLMNATKRFYDERLKANVELLRDPMKVTSKKFLVIALILIIELIWCIPTIIYIVRSGKKKRQQKKKPKSPRGGTPNFIKKAFSNKKKKEKRCCPPPPPPPKPKSKPKPKYCCQATTEGEGLFPFSNSQNMASSNTMFKSDFSYYDVMTSVNEKASSRIIFPEFNTTQTLIDNYNAKHYTQSRDTTIKRNKQKMQELKLLNNETHSKNRDMKNVIEYSQETINLLDIDSSACKCSIKGNRKITCLTCLKGKKNFEICKVIQNKSNPKRETTKTETLPEIQMRTSNETHTIQVNNKEDSALNLDQPMLRILIERPETSIKLGFTNYKEGISGANMKASKIPRAVKADKETKNTVSKSNDSDIVDSQCNCEIIRTKGLVITGKALDDSAIKHSSIENKKLNLTF</sequence>
<reference evidence="4" key="1">
    <citation type="submission" date="2022-03" db="EMBL/GenBank/DDBJ databases">
        <authorList>
            <person name="Lindestad O."/>
        </authorList>
    </citation>
    <scope>NUCLEOTIDE SEQUENCE</scope>
</reference>
<evidence type="ECO:0000313" key="4">
    <source>
        <dbReference type="EMBL" id="CAH2243555.1"/>
    </source>
</evidence>
<keyword evidence="2" id="KW-1133">Transmembrane helix</keyword>
<feature type="signal peptide" evidence="3">
    <location>
        <begin position="1"/>
        <end position="15"/>
    </location>
</feature>
<dbReference type="Proteomes" id="UP000838756">
    <property type="component" value="Unassembled WGS sequence"/>
</dbReference>
<feature type="transmembrane region" description="Helical" evidence="2">
    <location>
        <begin position="316"/>
        <end position="338"/>
    </location>
</feature>
<proteinExistence type="predicted"/>
<evidence type="ECO:0000256" key="1">
    <source>
        <dbReference type="SAM" id="MobiDB-lite"/>
    </source>
</evidence>
<keyword evidence="2" id="KW-0812">Transmembrane</keyword>
<dbReference type="OrthoDB" id="7456429at2759"/>
<dbReference type="EMBL" id="CAKXAJ010025748">
    <property type="protein sequence ID" value="CAH2243555.1"/>
    <property type="molecule type" value="Genomic_DNA"/>
</dbReference>
<evidence type="ECO:0000313" key="5">
    <source>
        <dbReference type="Proteomes" id="UP000838756"/>
    </source>
</evidence>
<keyword evidence="3" id="KW-0732">Signal</keyword>
<keyword evidence="5" id="KW-1185">Reference proteome</keyword>
<organism evidence="4 5">
    <name type="scientific">Pararge aegeria aegeria</name>
    <dbReference type="NCBI Taxonomy" id="348720"/>
    <lineage>
        <taxon>Eukaryota</taxon>
        <taxon>Metazoa</taxon>
        <taxon>Ecdysozoa</taxon>
        <taxon>Arthropoda</taxon>
        <taxon>Hexapoda</taxon>
        <taxon>Insecta</taxon>
        <taxon>Pterygota</taxon>
        <taxon>Neoptera</taxon>
        <taxon>Endopterygota</taxon>
        <taxon>Lepidoptera</taxon>
        <taxon>Glossata</taxon>
        <taxon>Ditrysia</taxon>
        <taxon>Papilionoidea</taxon>
        <taxon>Nymphalidae</taxon>
        <taxon>Satyrinae</taxon>
        <taxon>Satyrini</taxon>
        <taxon>Parargina</taxon>
        <taxon>Pararge</taxon>
    </lineage>
</organism>
<accession>A0A8S4S073</accession>
<protein>
    <submittedName>
        <fullName evidence="4">Jg1602 protein</fullName>
    </submittedName>
</protein>
<dbReference type="AlphaFoldDB" id="A0A8S4S073"/>
<evidence type="ECO:0000256" key="3">
    <source>
        <dbReference type="SAM" id="SignalP"/>
    </source>
</evidence>
<evidence type="ECO:0000256" key="2">
    <source>
        <dbReference type="SAM" id="Phobius"/>
    </source>
</evidence>
<feature type="chain" id="PRO_5035809302" evidence="3">
    <location>
        <begin position="16"/>
        <end position="685"/>
    </location>
</feature>
<keyword evidence="2" id="KW-0472">Membrane</keyword>
<comment type="caution">
    <text evidence="4">The sequence shown here is derived from an EMBL/GenBank/DDBJ whole genome shotgun (WGS) entry which is preliminary data.</text>
</comment>
<gene>
    <name evidence="4" type="primary">jg1602</name>
    <name evidence="4" type="ORF">PAEG_LOCUS19667</name>
</gene>
<name>A0A8S4S073_9NEOP</name>